<dbReference type="Proteomes" id="UP000385207">
    <property type="component" value="Unassembled WGS sequence"/>
</dbReference>
<gene>
    <name evidence="1" type="ORF">PS862_05880</name>
</gene>
<sequence length="48" mass="5351">MSAMAYQIAYFNLINSIRLWVGRRPLNASSVSTSKKSSLSANLKFGDR</sequence>
<accession>A0A5E7Q6X8</accession>
<organism evidence="1 2">
    <name type="scientific">Pseudomonas fluorescens</name>
    <dbReference type="NCBI Taxonomy" id="294"/>
    <lineage>
        <taxon>Bacteria</taxon>
        <taxon>Pseudomonadati</taxon>
        <taxon>Pseudomonadota</taxon>
        <taxon>Gammaproteobacteria</taxon>
        <taxon>Pseudomonadales</taxon>
        <taxon>Pseudomonadaceae</taxon>
        <taxon>Pseudomonas</taxon>
    </lineage>
</organism>
<name>A0A5E7Q6X8_PSEFL</name>
<reference evidence="1 2" key="1">
    <citation type="submission" date="2019-09" db="EMBL/GenBank/DDBJ databases">
        <authorList>
            <person name="Chandra G."/>
            <person name="Truman W A."/>
        </authorList>
    </citation>
    <scope>NUCLEOTIDE SEQUENCE [LARGE SCALE GENOMIC DNA]</scope>
    <source>
        <strain evidence="1">PS862</strain>
    </source>
</reference>
<proteinExistence type="predicted"/>
<evidence type="ECO:0000313" key="1">
    <source>
        <dbReference type="EMBL" id="VVP57916.1"/>
    </source>
</evidence>
<evidence type="ECO:0000313" key="2">
    <source>
        <dbReference type="Proteomes" id="UP000385207"/>
    </source>
</evidence>
<dbReference type="AlphaFoldDB" id="A0A5E7Q6X8"/>
<dbReference type="EMBL" id="CABVII010000068">
    <property type="protein sequence ID" value="VVP57916.1"/>
    <property type="molecule type" value="Genomic_DNA"/>
</dbReference>
<protein>
    <submittedName>
        <fullName evidence="1">Uncharacterized protein</fullName>
    </submittedName>
</protein>